<dbReference type="Proteomes" id="UP000291020">
    <property type="component" value="Unassembled WGS sequence"/>
</dbReference>
<protein>
    <recommendedName>
        <fullName evidence="1">RAD51D N-terminal domain-containing protein</fullName>
    </recommendedName>
</protein>
<feature type="domain" description="RAD51D N-terminal" evidence="1">
    <location>
        <begin position="1"/>
        <end position="27"/>
    </location>
</feature>
<name>A0A452GR54_9SAUR</name>
<reference evidence="2" key="3">
    <citation type="submission" date="2025-09" db="UniProtKB">
        <authorList>
            <consortium name="Ensembl"/>
        </authorList>
    </citation>
    <scope>IDENTIFICATION</scope>
</reference>
<dbReference type="InterPro" id="IPR048943">
    <property type="entry name" value="RAD51D_N"/>
</dbReference>
<accession>A0A452GR54</accession>
<evidence type="ECO:0000259" key="1">
    <source>
        <dbReference type="Pfam" id="PF21794"/>
    </source>
</evidence>
<proteinExistence type="predicted"/>
<sequence>MVILRAGLCPGLTVEMIQLLKANSIATPLLCTSSVNGSQTSPVTPSMGVPLIHRCSGSPASHGAELR</sequence>
<organism evidence="2 3">
    <name type="scientific">Gopherus agassizii</name>
    <name type="common">Agassiz's desert tortoise</name>
    <dbReference type="NCBI Taxonomy" id="38772"/>
    <lineage>
        <taxon>Eukaryota</taxon>
        <taxon>Metazoa</taxon>
        <taxon>Chordata</taxon>
        <taxon>Craniata</taxon>
        <taxon>Vertebrata</taxon>
        <taxon>Euteleostomi</taxon>
        <taxon>Archelosauria</taxon>
        <taxon>Testudinata</taxon>
        <taxon>Testudines</taxon>
        <taxon>Cryptodira</taxon>
        <taxon>Durocryptodira</taxon>
        <taxon>Testudinoidea</taxon>
        <taxon>Testudinidae</taxon>
        <taxon>Gopherus</taxon>
    </lineage>
</organism>
<dbReference type="Ensembl" id="ENSGAGT00000005087.1">
    <property type="protein sequence ID" value="ENSGAGP00000004329.1"/>
    <property type="gene ID" value="ENSGAGG00000003593.1"/>
</dbReference>
<keyword evidence="3" id="KW-1185">Reference proteome</keyword>
<dbReference type="AlphaFoldDB" id="A0A452GR54"/>
<reference evidence="2" key="2">
    <citation type="submission" date="2025-08" db="UniProtKB">
        <authorList>
            <consortium name="Ensembl"/>
        </authorList>
    </citation>
    <scope>IDENTIFICATION</scope>
</reference>
<evidence type="ECO:0000313" key="3">
    <source>
        <dbReference type="Proteomes" id="UP000291020"/>
    </source>
</evidence>
<dbReference type="Pfam" id="PF21794">
    <property type="entry name" value="RAD51D_N"/>
    <property type="match status" value="1"/>
</dbReference>
<evidence type="ECO:0000313" key="2">
    <source>
        <dbReference type="Ensembl" id="ENSGAGP00000004329.1"/>
    </source>
</evidence>
<reference evidence="3" key="1">
    <citation type="journal article" date="2017" name="PLoS ONE">
        <title>The Agassiz's desert tortoise genome provides a resource for the conservation of a threatened species.</title>
        <authorList>
            <person name="Tollis M."/>
            <person name="DeNardo D.F."/>
            <person name="Cornelius J.A."/>
            <person name="Dolby G.A."/>
            <person name="Edwards T."/>
            <person name="Henen B.T."/>
            <person name="Karl A.E."/>
            <person name="Murphy R.W."/>
            <person name="Kusumi K."/>
        </authorList>
    </citation>
    <scope>NUCLEOTIDE SEQUENCE [LARGE SCALE GENOMIC DNA]</scope>
</reference>